<evidence type="ECO:0000313" key="3">
    <source>
        <dbReference type="Proteomes" id="UP000023772"/>
    </source>
</evidence>
<reference evidence="2 4" key="2">
    <citation type="submission" date="2016-10" db="EMBL/GenBank/DDBJ databases">
        <authorList>
            <person name="de Groot N.N."/>
        </authorList>
    </citation>
    <scope>NUCLEOTIDE SEQUENCE [LARGE SCALE GENOMIC DNA]</scope>
    <source>
        <strain evidence="2 4">DSM 25947</strain>
    </source>
</reference>
<name>X5DK68_9BACT</name>
<dbReference type="OrthoDB" id="978985at2"/>
<dbReference type="AlphaFoldDB" id="X5DK68"/>
<dbReference type="STRING" id="1168034.FH5T_03745"/>
<dbReference type="EMBL" id="FOHT01000067">
    <property type="protein sequence ID" value="SEU16354.1"/>
    <property type="molecule type" value="Genomic_DNA"/>
</dbReference>
<dbReference type="HOGENOM" id="CLU_055428_0_0_10"/>
<dbReference type="RefSeq" id="WP_038555826.1">
    <property type="nucleotide sequence ID" value="NZ_FOHT01000067.1"/>
</dbReference>
<protein>
    <submittedName>
        <fullName evidence="2">Uncharacterized protein</fullName>
    </submittedName>
</protein>
<gene>
    <name evidence="1" type="ORF">FH5T_03745</name>
    <name evidence="2" type="ORF">SAMN05444285_1675</name>
</gene>
<organism evidence="2 4">
    <name type="scientific">Draconibacterium orientale</name>
    <dbReference type="NCBI Taxonomy" id="1168034"/>
    <lineage>
        <taxon>Bacteria</taxon>
        <taxon>Pseudomonadati</taxon>
        <taxon>Bacteroidota</taxon>
        <taxon>Bacteroidia</taxon>
        <taxon>Marinilabiliales</taxon>
        <taxon>Prolixibacteraceae</taxon>
        <taxon>Draconibacterium</taxon>
    </lineage>
</organism>
<dbReference type="Proteomes" id="UP000023772">
    <property type="component" value="Chromosome"/>
</dbReference>
<keyword evidence="3" id="KW-1185">Reference proteome</keyword>
<accession>X5DK68</accession>
<sequence>MTAEVGIFNKSNIVLAADSAVTIGQVNKVFNTANKIFQLAYNAPVGIMIYNNASWMGIPLEIIIKQYSKFLSDKKYDELEEYVTDFLKFLKDNFYNFISTEQVEEFVEMRLYFMLDAIADMLNENFETNISKLKKEGKKVDENLSNELYEEIFYEIIDAISSIKSEEKLAEFKDYKLEEFKTDYKTIINKILPGFYSTVRIKRKGKYTSRIVKALYQELIYPFSEDEDYSGLVIAGYGENEIFPVVFEIKLGELISGRLRYQADTKKEISQNNTALVKPFAQRDMVDTFFSGINPSIKEKYEQTISYEFNDIMKKLSVKYDKISKKEIESFFKTAFNHIVKTIDEFQFKEFISPTISSVEYLSKEDLIELAESLVHITSIKRKTSEKLQSVGGPIDIALITKAEGFLWIKRKDVVNKKINTMFHGKELRGQ</sequence>
<proteinExistence type="predicted"/>
<evidence type="ECO:0000313" key="2">
    <source>
        <dbReference type="EMBL" id="SEU16354.1"/>
    </source>
</evidence>
<evidence type="ECO:0000313" key="4">
    <source>
        <dbReference type="Proteomes" id="UP000181981"/>
    </source>
</evidence>
<dbReference type="KEGG" id="dori:FH5T_03745"/>
<evidence type="ECO:0000313" key="1">
    <source>
        <dbReference type="EMBL" id="AHW61559.1"/>
    </source>
</evidence>
<reference evidence="1 3" key="1">
    <citation type="submission" date="2014-03" db="EMBL/GenBank/DDBJ databases">
        <title>Complete genome sequence of a deeply braunched marine Bacteroidia bacterium Draconibacterium orientale type strain FH5T.</title>
        <authorList>
            <person name="Li X."/>
            <person name="Wang X."/>
            <person name="Xie Z."/>
            <person name="Du Z."/>
            <person name="Chen G."/>
        </authorList>
    </citation>
    <scope>NUCLEOTIDE SEQUENCE [LARGE SCALE GENOMIC DNA]</scope>
    <source>
        <strain evidence="1 3">FH5</strain>
    </source>
</reference>
<dbReference type="Proteomes" id="UP000181981">
    <property type="component" value="Unassembled WGS sequence"/>
</dbReference>
<dbReference type="eggNOG" id="ENOG502Z7IZ">
    <property type="taxonomic scope" value="Bacteria"/>
</dbReference>
<dbReference type="EMBL" id="CP007451">
    <property type="protein sequence ID" value="AHW61559.1"/>
    <property type="molecule type" value="Genomic_DNA"/>
</dbReference>